<gene>
    <name evidence="2" type="ORF">FOJ82_11540</name>
</gene>
<evidence type="ECO:0000313" key="3">
    <source>
        <dbReference type="Proteomes" id="UP000317638"/>
    </source>
</evidence>
<reference evidence="2 3" key="1">
    <citation type="submission" date="2019-07" db="EMBL/GenBank/DDBJ databases">
        <authorList>
            <person name="Zhou L.-Y."/>
        </authorList>
    </citation>
    <scope>NUCLEOTIDE SEQUENCE [LARGE SCALE GENOMIC DNA]</scope>
    <source>
        <strain evidence="2 3">YIM 101269</strain>
    </source>
</reference>
<dbReference type="RefSeq" id="WP_143938630.1">
    <property type="nucleotide sequence ID" value="NZ_VKKG01000004.1"/>
</dbReference>
<keyword evidence="1" id="KW-1133">Transmembrane helix</keyword>
<keyword evidence="1" id="KW-0812">Transmembrane</keyword>
<keyword evidence="1" id="KW-0472">Membrane</keyword>
<evidence type="ECO:0000313" key="2">
    <source>
        <dbReference type="EMBL" id="TRY17890.1"/>
    </source>
</evidence>
<dbReference type="Proteomes" id="UP000317638">
    <property type="component" value="Unassembled WGS sequence"/>
</dbReference>
<keyword evidence="3" id="KW-1185">Reference proteome</keyword>
<name>A0A553JZL4_9ACTN</name>
<proteinExistence type="predicted"/>
<dbReference type="EMBL" id="VKKG01000004">
    <property type="protein sequence ID" value="TRY17890.1"/>
    <property type="molecule type" value="Genomic_DNA"/>
</dbReference>
<protein>
    <submittedName>
        <fullName evidence="2">DUF624 domain-containing protein</fullName>
    </submittedName>
</protein>
<sequence length="215" mass="22958">MVENHLFLKVSGVIYLALMTNFLMVATSLPLVVLLLATDPTGTWPFVAVAAVAAAPSLPATFSTFARYSDAGDVAVVRNYFRAWRRHAVRAWQIGALTVALCTVLAVDIAWAFGHEVGAVAIPVFATLIALVAGVALGGLVAVTERPELRLAALARAATFLMAKRWYLTLMSLAAFVVLLAITAERPAIGLGVVAAPLLYLVWANTRFTLRPILT</sequence>
<feature type="transmembrane region" description="Helical" evidence="1">
    <location>
        <begin position="12"/>
        <end position="37"/>
    </location>
</feature>
<feature type="transmembrane region" description="Helical" evidence="1">
    <location>
        <begin position="188"/>
        <end position="206"/>
    </location>
</feature>
<feature type="transmembrane region" description="Helical" evidence="1">
    <location>
        <begin position="89"/>
        <end position="114"/>
    </location>
</feature>
<accession>A0A553JZL4</accession>
<feature type="transmembrane region" description="Helical" evidence="1">
    <location>
        <begin position="43"/>
        <end position="68"/>
    </location>
</feature>
<dbReference type="OrthoDB" id="3402079at2"/>
<comment type="caution">
    <text evidence="2">The sequence shown here is derived from an EMBL/GenBank/DDBJ whole genome shotgun (WGS) entry which is preliminary data.</text>
</comment>
<evidence type="ECO:0000256" key="1">
    <source>
        <dbReference type="SAM" id="Phobius"/>
    </source>
</evidence>
<dbReference type="AlphaFoldDB" id="A0A553JZL4"/>
<feature type="transmembrane region" description="Helical" evidence="1">
    <location>
        <begin position="165"/>
        <end position="182"/>
    </location>
</feature>
<organism evidence="2 3">
    <name type="scientific">Tessaracoccus rhinocerotis</name>
    <dbReference type="NCBI Taxonomy" id="1689449"/>
    <lineage>
        <taxon>Bacteria</taxon>
        <taxon>Bacillati</taxon>
        <taxon>Actinomycetota</taxon>
        <taxon>Actinomycetes</taxon>
        <taxon>Propionibacteriales</taxon>
        <taxon>Propionibacteriaceae</taxon>
        <taxon>Tessaracoccus</taxon>
    </lineage>
</organism>
<feature type="transmembrane region" description="Helical" evidence="1">
    <location>
        <begin position="120"/>
        <end position="144"/>
    </location>
</feature>